<dbReference type="STRING" id="233412.HD_1313"/>
<dbReference type="EMBL" id="AE017143">
    <property type="protein sequence ID" value="AAP96134.1"/>
    <property type="molecule type" value="Genomic_DNA"/>
</dbReference>
<evidence type="ECO:0000313" key="2">
    <source>
        <dbReference type="Proteomes" id="UP000001022"/>
    </source>
</evidence>
<accession>Q7VLV0</accession>
<proteinExistence type="predicted"/>
<dbReference type="Proteomes" id="UP000001022">
    <property type="component" value="Chromosome"/>
</dbReference>
<reference evidence="2" key="1">
    <citation type="submission" date="2003-06" db="EMBL/GenBank/DDBJ databases">
        <title>The complete genome sequence of Haemophilus ducreyi.</title>
        <authorList>
            <person name="Munson R.S. Jr."/>
            <person name="Ray W.C."/>
            <person name="Mahairas G."/>
            <person name="Sabo P."/>
            <person name="Mungur R."/>
            <person name="Johnson L."/>
            <person name="Nguyen D."/>
            <person name="Wang J."/>
            <person name="Forst C."/>
            <person name="Hood L."/>
        </authorList>
    </citation>
    <scope>NUCLEOTIDE SEQUENCE [LARGE SCALE GENOMIC DNA]</scope>
    <source>
        <strain evidence="2">35000HP / ATCC 700724</strain>
    </source>
</reference>
<dbReference type="AlphaFoldDB" id="Q7VLV0"/>
<protein>
    <submittedName>
        <fullName evidence="1">Uncharacterized protein</fullName>
    </submittedName>
</protein>
<name>Q7VLV0_HAEDU</name>
<evidence type="ECO:0000313" key="1">
    <source>
        <dbReference type="EMBL" id="AAP96134.1"/>
    </source>
</evidence>
<keyword evidence="2" id="KW-1185">Reference proteome</keyword>
<sequence length="35" mass="3993">MSWRLPFAHRRHAVVTTTGGNYKVVAISVNHFLIL</sequence>
<organism evidence="1 2">
    <name type="scientific">Haemophilus ducreyi (strain 35000HP / ATCC 700724)</name>
    <dbReference type="NCBI Taxonomy" id="233412"/>
    <lineage>
        <taxon>Bacteria</taxon>
        <taxon>Pseudomonadati</taxon>
        <taxon>Pseudomonadota</taxon>
        <taxon>Gammaproteobacteria</taxon>
        <taxon>Pasteurellales</taxon>
        <taxon>Pasteurellaceae</taxon>
        <taxon>Haemophilus</taxon>
    </lineage>
</organism>
<dbReference type="HOGENOM" id="CLU_3365242_0_0_6"/>
<dbReference type="KEGG" id="hdu:HD_1313"/>
<gene>
    <name evidence="1" type="ordered locus">HD_1313</name>
</gene>